<organism evidence="1 2">
    <name type="scientific">Mycobacterium parascrofulaceum ATCC BAA-614</name>
    <dbReference type="NCBI Taxonomy" id="525368"/>
    <lineage>
        <taxon>Bacteria</taxon>
        <taxon>Bacillati</taxon>
        <taxon>Actinomycetota</taxon>
        <taxon>Actinomycetes</taxon>
        <taxon>Mycobacteriales</taxon>
        <taxon>Mycobacteriaceae</taxon>
        <taxon>Mycobacterium</taxon>
        <taxon>Mycobacterium simiae complex</taxon>
    </lineage>
</organism>
<proteinExistence type="predicted"/>
<evidence type="ECO:0000313" key="1">
    <source>
        <dbReference type="EMBL" id="EFG78433.1"/>
    </source>
</evidence>
<evidence type="ECO:0008006" key="3">
    <source>
        <dbReference type="Google" id="ProtNLM"/>
    </source>
</evidence>
<evidence type="ECO:0000313" key="2">
    <source>
        <dbReference type="Proteomes" id="UP000003653"/>
    </source>
</evidence>
<gene>
    <name evidence="1" type="ORF">HMPREF0591_1676</name>
</gene>
<reference evidence="1 2" key="1">
    <citation type="submission" date="2010-04" db="EMBL/GenBank/DDBJ databases">
        <authorList>
            <person name="Muzny D."/>
            <person name="Qin X."/>
            <person name="Deng J."/>
            <person name="Jiang H."/>
            <person name="Liu Y."/>
            <person name="Qu J."/>
            <person name="Song X.-Z."/>
            <person name="Zhang L."/>
            <person name="Thornton R."/>
            <person name="Coyle M."/>
            <person name="Francisco L."/>
            <person name="Jackson L."/>
            <person name="Javaid M."/>
            <person name="Korchina V."/>
            <person name="Kovar C."/>
            <person name="Mata R."/>
            <person name="Mathew T."/>
            <person name="Ngo R."/>
            <person name="Nguyen L."/>
            <person name="Nguyen N."/>
            <person name="Okwuonu G."/>
            <person name="Ongeri F."/>
            <person name="Pham C."/>
            <person name="Simmons D."/>
            <person name="Wilczek-Boney K."/>
            <person name="Hale W."/>
            <person name="Jakkamsetti A."/>
            <person name="Pham P."/>
            <person name="Ruth R."/>
            <person name="San Lucas F."/>
            <person name="Warren J."/>
            <person name="Zhang J."/>
            <person name="Zhao Z."/>
            <person name="Zhou C."/>
            <person name="Zhu D."/>
            <person name="Lee S."/>
            <person name="Bess C."/>
            <person name="Blankenburg K."/>
            <person name="Forbes L."/>
            <person name="Fu Q."/>
            <person name="Gubbala S."/>
            <person name="Hirani K."/>
            <person name="Jayaseelan J.C."/>
            <person name="Lara F."/>
            <person name="Munidasa M."/>
            <person name="Palculict T."/>
            <person name="Patil S."/>
            <person name="Pu L.-L."/>
            <person name="Saada N."/>
            <person name="Tang L."/>
            <person name="Weissenberger G."/>
            <person name="Zhu Y."/>
            <person name="Hemphill L."/>
            <person name="Shang Y."/>
            <person name="Youmans B."/>
            <person name="Ayvaz T."/>
            <person name="Ross M."/>
            <person name="Santibanez J."/>
            <person name="Aqrawi P."/>
            <person name="Gross S."/>
            <person name="Joshi V."/>
            <person name="Fowler G."/>
            <person name="Nazareth L."/>
            <person name="Reid J."/>
            <person name="Worley K."/>
            <person name="Petrosino J."/>
            <person name="Highlander S."/>
            <person name="Gibbs R."/>
        </authorList>
    </citation>
    <scope>NUCLEOTIDE SEQUENCE [LARGE SCALE GENOMIC DNA]</scope>
    <source>
        <strain evidence="1 2">ATCC BAA-614</strain>
    </source>
</reference>
<feature type="non-terminal residue" evidence="1">
    <location>
        <position position="1"/>
    </location>
</feature>
<protein>
    <recommendedName>
        <fullName evidence="3">DUF4226 domain-containing protein</fullName>
    </recommendedName>
</protein>
<dbReference type="AlphaFoldDB" id="D5P674"/>
<name>D5P674_9MYCO</name>
<accession>D5P674</accession>
<dbReference type="EMBL" id="ADNV01000122">
    <property type="protein sequence ID" value="EFG78433.1"/>
    <property type="molecule type" value="Genomic_DNA"/>
</dbReference>
<sequence>AQRTLLQALRNQVSAANTVLNTTQQQSTTLAGQVRSLDYHTAGGATVPDDHIHPVDDKHGWPDPAAPAPAIDPRNPFVGDERFGYWVDAVPPPYVGKNPPDPWTGHRPWDSGLAGGPTGFYVPGGKTWADDNAPPFADLQEQYKFRISGVDYTPYMRIDPSDGHRQQWVQYTYESQRFTQVNLGGPAWASKGPNEITGELGGTVTGGLAGINPPPHIGDWKPITLPQIASLSAANPTVQYYMPDGCGGQFTIVNASPVGGLAPTPTIPSMIAAPEPR</sequence>
<dbReference type="HOGENOM" id="CLU_1002925_0_0_11"/>
<keyword evidence="2" id="KW-1185">Reference proteome</keyword>
<dbReference type="Proteomes" id="UP000003653">
    <property type="component" value="Unassembled WGS sequence"/>
</dbReference>
<comment type="caution">
    <text evidence="1">The sequence shown here is derived from an EMBL/GenBank/DDBJ whole genome shotgun (WGS) entry which is preliminary data.</text>
</comment>